<dbReference type="Pfam" id="PF01636">
    <property type="entry name" value="APH"/>
    <property type="match status" value="1"/>
</dbReference>
<gene>
    <name evidence="2" type="ORF">QRT05_02985</name>
</gene>
<feature type="domain" description="Aminoglycoside phosphotransferase" evidence="1">
    <location>
        <begin position="21"/>
        <end position="267"/>
    </location>
</feature>
<evidence type="ECO:0000259" key="1">
    <source>
        <dbReference type="Pfam" id="PF01636"/>
    </source>
</evidence>
<reference evidence="2 3" key="1">
    <citation type="submission" date="2023-06" db="EMBL/GenBank/DDBJ databases">
        <title>Cellulomonas sp. MW9 Whole genome sequence.</title>
        <authorList>
            <person name="Park S."/>
        </authorList>
    </citation>
    <scope>NUCLEOTIDE SEQUENCE [LARGE SCALE GENOMIC DNA]</scope>
    <source>
        <strain evidence="2 3">MW9</strain>
    </source>
</reference>
<proteinExistence type="predicted"/>
<dbReference type="GO" id="GO:0016740">
    <property type="term" value="F:transferase activity"/>
    <property type="evidence" value="ECO:0007669"/>
    <property type="project" value="UniProtKB-KW"/>
</dbReference>
<dbReference type="RefSeq" id="WP_289445133.1">
    <property type="nucleotide sequence ID" value="NZ_JAUCGR010000001.1"/>
</dbReference>
<evidence type="ECO:0000313" key="3">
    <source>
        <dbReference type="Proteomes" id="UP001321453"/>
    </source>
</evidence>
<sequence>MTSSDTLSALVAPVGRLTGFERLTGGMFATTYRVTLEDGSRVVVKTAPTDLDRLLTYELDLLRTEALVYELAHERPELLMPTVLHTDYTRTVLPSDVLVVSHLPGTPMLDAGLGADDPRTERLERDLGAYLAHQHTLTGTRFGYPNAETGLQADAWPEAFSLIVEALLADAARWGTALPDDEIRAALRRHAGALAHVTTPVLVHTDLWPGNLFVDPATGELLGVIDTERAMWGDPLLDLVGIDPMWHGVSPRVLAGYGATSGAAWDVEEPDAAARLLLYRLLMALIMKVETAPRAYEGDWVADFVARYEENLARALTALA</sequence>
<dbReference type="PANTHER" id="PTHR21310">
    <property type="entry name" value="AMINOGLYCOSIDE PHOSPHOTRANSFERASE-RELATED-RELATED"/>
    <property type="match status" value="1"/>
</dbReference>
<keyword evidence="3" id="KW-1185">Reference proteome</keyword>
<dbReference type="InterPro" id="IPR002575">
    <property type="entry name" value="Aminoglycoside_PTrfase"/>
</dbReference>
<dbReference type="EMBL" id="JAUCGR010000001">
    <property type="protein sequence ID" value="MDM7830287.1"/>
    <property type="molecule type" value="Genomic_DNA"/>
</dbReference>
<dbReference type="SUPFAM" id="SSF56112">
    <property type="entry name" value="Protein kinase-like (PK-like)"/>
    <property type="match status" value="1"/>
</dbReference>
<dbReference type="Gene3D" id="3.30.200.20">
    <property type="entry name" value="Phosphorylase Kinase, domain 1"/>
    <property type="match status" value="1"/>
</dbReference>
<dbReference type="PANTHER" id="PTHR21310:SF59">
    <property type="entry name" value="AMINOGLYCOSIDE PHOSPHOTRANSFERASE DOMAIN-CONTAINING PROTEIN"/>
    <property type="match status" value="1"/>
</dbReference>
<dbReference type="InterPro" id="IPR011009">
    <property type="entry name" value="Kinase-like_dom_sf"/>
</dbReference>
<keyword evidence="2" id="KW-0808">Transferase</keyword>
<organism evidence="2 3">
    <name type="scientific">Cellulomonas edaphi</name>
    <dbReference type="NCBI Taxonomy" id="3053468"/>
    <lineage>
        <taxon>Bacteria</taxon>
        <taxon>Bacillati</taxon>
        <taxon>Actinomycetota</taxon>
        <taxon>Actinomycetes</taxon>
        <taxon>Micrococcales</taxon>
        <taxon>Cellulomonadaceae</taxon>
        <taxon>Cellulomonas</taxon>
    </lineage>
</organism>
<protein>
    <submittedName>
        <fullName evidence="2">Aminoglycoside phosphotransferase family protein</fullName>
        <ecNumber evidence="2">2.7.1.-</ecNumber>
    </submittedName>
</protein>
<dbReference type="Gene3D" id="3.90.1200.10">
    <property type="match status" value="1"/>
</dbReference>
<accession>A0ABT7S5F8</accession>
<name>A0ABT7S5F8_9CELL</name>
<dbReference type="Proteomes" id="UP001321453">
    <property type="component" value="Unassembled WGS sequence"/>
</dbReference>
<evidence type="ECO:0000313" key="2">
    <source>
        <dbReference type="EMBL" id="MDM7830287.1"/>
    </source>
</evidence>
<dbReference type="InterPro" id="IPR051678">
    <property type="entry name" value="AGP_Transferase"/>
</dbReference>
<dbReference type="EC" id="2.7.1.-" evidence="2"/>
<comment type="caution">
    <text evidence="2">The sequence shown here is derived from an EMBL/GenBank/DDBJ whole genome shotgun (WGS) entry which is preliminary data.</text>
</comment>